<gene>
    <name evidence="16" type="ORF">P171DRAFT_430166</name>
</gene>
<dbReference type="GO" id="GO:0005975">
    <property type="term" value="P:carbohydrate metabolic process"/>
    <property type="evidence" value="ECO:0007669"/>
    <property type="project" value="InterPro"/>
</dbReference>
<dbReference type="PANTHER" id="PTHR10309:SF4">
    <property type="entry name" value="MANNOSE-6-PHOSPHATE ISOMERASE"/>
    <property type="match status" value="1"/>
</dbReference>
<sequence length="458" mass="51090">MTSTTCHAYTLEHDKYLLSQRVADHIPPVDQIIRILPIQTLFTNDSIESFNMVEKVIQLKCQCNQYPWGKQGSNSLAATLCAKTPGTDFSIDENTPYAEMWMGTYPELPSYILESGEDLQDVLDRNADELIGKNTINKFNHTKIPYLPKVLSIAKALPLQLHPNKELASQLHQRNPDQFTDPNHKPEIALALGDFEAFCGFKPLKDIERLMKLAPLQPFLPSVKKPSFDDQTLKHVVKSMLTASDEAIKKTNDALLELPKEQFGEDSYIPELIPRLSEQYDKTDNGTVVALITMNYLKLKKGDSIYIPADGIHAYLSGDIIECMARSNNVLNTGFCPRADRDSVDMFTSCLTFTPHSPDDCMLPPKASEHSKNGKTQVYAPPLSEFSLLATELKDGEEETIKAIGGPSMSIVTSGEGSFKADGKEHKLSEGYIFFVAHGVDMEFKATKALQIYTAYVE</sequence>
<evidence type="ECO:0000256" key="10">
    <source>
        <dbReference type="ARBA" id="ARBA00029741"/>
    </source>
</evidence>
<comment type="similarity">
    <text evidence="4 13">Belongs to the mannose-6-phosphate isomerase type 1 family.</text>
</comment>
<dbReference type="InterPro" id="IPR016305">
    <property type="entry name" value="Mannose-6-P_Isomerase"/>
</dbReference>
<feature type="binding site" evidence="12">
    <location>
        <position position="313"/>
    </location>
    <ligand>
        <name>Zn(2+)</name>
        <dbReference type="ChEBI" id="CHEBI:29105"/>
    </ligand>
</feature>
<dbReference type="EC" id="5.3.1.8" evidence="5"/>
<feature type="binding site" evidence="12">
    <location>
        <position position="160"/>
    </location>
    <ligand>
        <name>Zn(2+)</name>
        <dbReference type="ChEBI" id="CHEBI:29105"/>
    </ligand>
</feature>
<feature type="binding site" evidence="12">
    <location>
        <position position="187"/>
    </location>
    <ligand>
        <name>Zn(2+)</name>
        <dbReference type="ChEBI" id="CHEBI:29105"/>
    </ligand>
</feature>
<keyword evidence="17" id="KW-1185">Reference proteome</keyword>
<evidence type="ECO:0000256" key="9">
    <source>
        <dbReference type="ARBA" id="ARBA00023235"/>
    </source>
</evidence>
<dbReference type="InterPro" id="IPR011051">
    <property type="entry name" value="RmlC_Cupin_sf"/>
</dbReference>
<evidence type="ECO:0000256" key="4">
    <source>
        <dbReference type="ARBA" id="ARBA00010772"/>
    </source>
</evidence>
<accession>A0A9P4UCZ1</accession>
<dbReference type="AlphaFoldDB" id="A0A9P4UCZ1"/>
<dbReference type="SUPFAM" id="SSF51182">
    <property type="entry name" value="RmlC-like cupins"/>
    <property type="match status" value="1"/>
</dbReference>
<dbReference type="GO" id="GO:0004476">
    <property type="term" value="F:mannose-6-phosphate isomerase activity"/>
    <property type="evidence" value="ECO:0007669"/>
    <property type="project" value="UniProtKB-EC"/>
</dbReference>
<protein>
    <recommendedName>
        <fullName evidence="6">Mannose-6-phosphate isomerase</fullName>
        <ecNumber evidence="5">5.3.1.8</ecNumber>
    </recommendedName>
    <alternativeName>
        <fullName evidence="10">Phosphohexomutase</fullName>
    </alternativeName>
    <alternativeName>
        <fullName evidence="11">Phosphomannose isomerase</fullName>
    </alternativeName>
</protein>
<keyword evidence="7 12" id="KW-0479">Metal-binding</keyword>
<dbReference type="Pfam" id="PF01238">
    <property type="entry name" value="PMI_typeI_C"/>
    <property type="match status" value="1"/>
</dbReference>
<evidence type="ECO:0000256" key="11">
    <source>
        <dbReference type="ARBA" id="ARBA00030762"/>
    </source>
</evidence>
<comment type="cofactor">
    <cofactor evidence="12">
        <name>Zn(2+)</name>
        <dbReference type="ChEBI" id="CHEBI:29105"/>
    </cofactor>
    <text evidence="12">Binds 1 zinc ion per subunit.</text>
</comment>
<dbReference type="PRINTS" id="PR00714">
    <property type="entry name" value="MAN6PISMRASE"/>
</dbReference>
<evidence type="ECO:0000256" key="6">
    <source>
        <dbReference type="ARBA" id="ARBA00018236"/>
    </source>
</evidence>
<dbReference type="NCBIfam" id="TIGR00218">
    <property type="entry name" value="manA"/>
    <property type="match status" value="1"/>
</dbReference>
<evidence type="ECO:0000256" key="7">
    <source>
        <dbReference type="ARBA" id="ARBA00022723"/>
    </source>
</evidence>
<feature type="binding site" evidence="12">
    <location>
        <position position="162"/>
    </location>
    <ligand>
        <name>Zn(2+)</name>
        <dbReference type="ChEBI" id="CHEBI:29105"/>
    </ligand>
</feature>
<dbReference type="Proteomes" id="UP000799764">
    <property type="component" value="Unassembled WGS sequence"/>
</dbReference>
<evidence type="ECO:0000256" key="12">
    <source>
        <dbReference type="PIRSR" id="PIRSR001480-2"/>
    </source>
</evidence>
<dbReference type="GO" id="GO:0009298">
    <property type="term" value="P:GDP-mannose biosynthetic process"/>
    <property type="evidence" value="ECO:0007669"/>
    <property type="project" value="InterPro"/>
</dbReference>
<evidence type="ECO:0000256" key="2">
    <source>
        <dbReference type="ARBA" id="ARBA00002564"/>
    </source>
</evidence>
<dbReference type="EMBL" id="MU001497">
    <property type="protein sequence ID" value="KAF2447259.1"/>
    <property type="molecule type" value="Genomic_DNA"/>
</dbReference>
<evidence type="ECO:0000256" key="13">
    <source>
        <dbReference type="RuleBase" id="RU004189"/>
    </source>
</evidence>
<dbReference type="InterPro" id="IPR014710">
    <property type="entry name" value="RmlC-like_jellyroll"/>
</dbReference>
<proteinExistence type="inferred from homology"/>
<dbReference type="Pfam" id="PF20511">
    <property type="entry name" value="PMI_typeI_cat"/>
    <property type="match status" value="1"/>
</dbReference>
<comment type="caution">
    <text evidence="16">The sequence shown here is derived from an EMBL/GenBank/DDBJ whole genome shotgun (WGS) entry which is preliminary data.</text>
</comment>
<dbReference type="Gene3D" id="1.10.441.10">
    <property type="entry name" value="Phosphomannose Isomerase, domain 2"/>
    <property type="match status" value="1"/>
</dbReference>
<dbReference type="GO" id="GO:0005829">
    <property type="term" value="C:cytosol"/>
    <property type="evidence" value="ECO:0007669"/>
    <property type="project" value="TreeGrafter"/>
</dbReference>
<evidence type="ECO:0000256" key="3">
    <source>
        <dbReference type="ARBA" id="ARBA00004666"/>
    </source>
</evidence>
<dbReference type="PIRSF" id="PIRSF001480">
    <property type="entry name" value="Mannose-6-phosphate_isomerase"/>
    <property type="match status" value="1"/>
</dbReference>
<keyword evidence="9 16" id="KW-0413">Isomerase</keyword>
<feature type="domain" description="Phosphomannose isomerase type I C-terminal" evidence="14">
    <location>
        <begin position="379"/>
        <end position="423"/>
    </location>
</feature>
<dbReference type="InterPro" id="IPR046457">
    <property type="entry name" value="PMI_typeI_cat"/>
</dbReference>
<dbReference type="InterPro" id="IPR046456">
    <property type="entry name" value="PMI_typeI_C"/>
</dbReference>
<comment type="catalytic activity">
    <reaction evidence="1">
        <text>D-mannose 6-phosphate = D-fructose 6-phosphate</text>
        <dbReference type="Rhea" id="RHEA:12356"/>
        <dbReference type="ChEBI" id="CHEBI:58735"/>
        <dbReference type="ChEBI" id="CHEBI:61527"/>
        <dbReference type="EC" id="5.3.1.8"/>
    </reaction>
</comment>
<evidence type="ECO:0000313" key="16">
    <source>
        <dbReference type="EMBL" id="KAF2447259.1"/>
    </source>
</evidence>
<keyword evidence="8 12" id="KW-0862">Zinc</keyword>
<evidence type="ECO:0000313" key="17">
    <source>
        <dbReference type="Proteomes" id="UP000799764"/>
    </source>
</evidence>
<evidence type="ECO:0000256" key="1">
    <source>
        <dbReference type="ARBA" id="ARBA00000757"/>
    </source>
</evidence>
<dbReference type="GO" id="GO:0008270">
    <property type="term" value="F:zinc ion binding"/>
    <property type="evidence" value="ECO:0007669"/>
    <property type="project" value="InterPro"/>
</dbReference>
<comment type="pathway">
    <text evidence="3">Nucleotide-sugar biosynthesis; GDP-alpha-D-mannose biosynthesis; alpha-D-mannose 1-phosphate from D-fructose 6-phosphate: step 1/2.</text>
</comment>
<comment type="function">
    <text evidence="2">Involved in the synthesis of the GDP-mannose and dolichol-phosphate-mannose required for a number of critical mannosyl transfer reactions.</text>
</comment>
<evidence type="ECO:0000259" key="15">
    <source>
        <dbReference type="Pfam" id="PF20511"/>
    </source>
</evidence>
<dbReference type="Gene3D" id="2.60.120.10">
    <property type="entry name" value="Jelly Rolls"/>
    <property type="match status" value="2"/>
</dbReference>
<name>A0A9P4UCZ1_9PLEO</name>
<dbReference type="InterPro" id="IPR001250">
    <property type="entry name" value="Man6P_Isoase-1"/>
</dbReference>
<evidence type="ECO:0000256" key="8">
    <source>
        <dbReference type="ARBA" id="ARBA00022833"/>
    </source>
</evidence>
<feature type="domain" description="Phosphomannose isomerase type I catalytic" evidence="15">
    <location>
        <begin position="57"/>
        <end position="204"/>
    </location>
</feature>
<organism evidence="16 17">
    <name type="scientific">Karstenula rhodostoma CBS 690.94</name>
    <dbReference type="NCBI Taxonomy" id="1392251"/>
    <lineage>
        <taxon>Eukaryota</taxon>
        <taxon>Fungi</taxon>
        <taxon>Dikarya</taxon>
        <taxon>Ascomycota</taxon>
        <taxon>Pezizomycotina</taxon>
        <taxon>Dothideomycetes</taxon>
        <taxon>Pleosporomycetidae</taxon>
        <taxon>Pleosporales</taxon>
        <taxon>Massarineae</taxon>
        <taxon>Didymosphaeriaceae</taxon>
        <taxon>Karstenula</taxon>
    </lineage>
</organism>
<evidence type="ECO:0000259" key="14">
    <source>
        <dbReference type="Pfam" id="PF01238"/>
    </source>
</evidence>
<evidence type="ECO:0000256" key="5">
    <source>
        <dbReference type="ARBA" id="ARBA00011956"/>
    </source>
</evidence>
<dbReference type="OrthoDB" id="6605218at2759"/>
<reference evidence="16" key="1">
    <citation type="journal article" date="2020" name="Stud. Mycol.">
        <title>101 Dothideomycetes genomes: a test case for predicting lifestyles and emergence of pathogens.</title>
        <authorList>
            <person name="Haridas S."/>
            <person name="Albert R."/>
            <person name="Binder M."/>
            <person name="Bloem J."/>
            <person name="Labutti K."/>
            <person name="Salamov A."/>
            <person name="Andreopoulos B."/>
            <person name="Baker S."/>
            <person name="Barry K."/>
            <person name="Bills G."/>
            <person name="Bluhm B."/>
            <person name="Cannon C."/>
            <person name="Castanera R."/>
            <person name="Culley D."/>
            <person name="Daum C."/>
            <person name="Ezra D."/>
            <person name="Gonzalez J."/>
            <person name="Henrissat B."/>
            <person name="Kuo A."/>
            <person name="Liang C."/>
            <person name="Lipzen A."/>
            <person name="Lutzoni F."/>
            <person name="Magnuson J."/>
            <person name="Mondo S."/>
            <person name="Nolan M."/>
            <person name="Ohm R."/>
            <person name="Pangilinan J."/>
            <person name="Park H.-J."/>
            <person name="Ramirez L."/>
            <person name="Alfaro M."/>
            <person name="Sun H."/>
            <person name="Tritt A."/>
            <person name="Yoshinaga Y."/>
            <person name="Zwiers L.-H."/>
            <person name="Turgeon B."/>
            <person name="Goodwin S."/>
            <person name="Spatafora J."/>
            <person name="Crous P."/>
            <person name="Grigoriev I."/>
        </authorList>
    </citation>
    <scope>NUCLEOTIDE SEQUENCE</scope>
    <source>
        <strain evidence="16">CBS 690.94</strain>
    </source>
</reference>
<dbReference type="CDD" id="cd07011">
    <property type="entry name" value="cupin_PMI_type_I_N"/>
    <property type="match status" value="1"/>
</dbReference>
<dbReference type="PANTHER" id="PTHR10309">
    <property type="entry name" value="MANNOSE-6-PHOSPHATE ISOMERASE"/>
    <property type="match status" value="1"/>
</dbReference>